<dbReference type="InterPro" id="IPR000073">
    <property type="entry name" value="AB_hydrolase_1"/>
</dbReference>
<dbReference type="PRINTS" id="PR00111">
    <property type="entry name" value="ABHYDROLASE"/>
</dbReference>
<sequence length="300" mass="33432">MQYNSSGLVSPLIETTLNTARPITIKHQGQTWAGLAWGPADKAPWLAFHGWLDNAASFAQLAAQLPDQHIIAVDLTGHGKSHFRVGEGAYLLWDYVADIRSILMGLNIDQASLIGHSLGAIVSAMYAGCYPEKVARLILLDGLIPFTCRDEDTPQQLRKTLEQEPILVKSSRSYESVRQAVKIRQLQGKLSFEAAWLLTAYGLEPVQGGSSYRWRYDSRLKLPSRWRLTENQAGAFIKAIQAKLLLLVAEQGLFPDKLQQCANHWLAEAACIVVPGHHHFHLEQETVGTIADEIHHWLSE</sequence>
<dbReference type="SUPFAM" id="SSF53474">
    <property type="entry name" value="alpha/beta-Hydrolases"/>
    <property type="match status" value="1"/>
</dbReference>
<dbReference type="AlphaFoldDB" id="A0A853HXK1"/>
<name>A0A853HXK1_9GAMM</name>
<evidence type="ECO:0000256" key="1">
    <source>
        <dbReference type="ARBA" id="ARBA00008645"/>
    </source>
</evidence>
<keyword evidence="5" id="KW-1185">Reference proteome</keyword>
<dbReference type="InterPro" id="IPR050266">
    <property type="entry name" value="AB_hydrolase_sf"/>
</dbReference>
<comment type="similarity">
    <text evidence="1">Belongs to the AB hydrolase superfamily.</text>
</comment>
<dbReference type="PANTHER" id="PTHR43798">
    <property type="entry name" value="MONOACYLGLYCEROL LIPASE"/>
    <property type="match status" value="1"/>
</dbReference>
<dbReference type="PANTHER" id="PTHR43798:SF14">
    <property type="entry name" value="SERINE HYDROLASE-LIKE PROTEIN DDB_G0286239"/>
    <property type="match status" value="1"/>
</dbReference>
<evidence type="ECO:0000256" key="2">
    <source>
        <dbReference type="ARBA" id="ARBA00022801"/>
    </source>
</evidence>
<comment type="caution">
    <text evidence="4">The sequence shown here is derived from an EMBL/GenBank/DDBJ whole genome shotgun (WGS) entry which is preliminary data.</text>
</comment>
<dbReference type="InterPro" id="IPR029058">
    <property type="entry name" value="AB_hydrolase_fold"/>
</dbReference>
<reference evidence="4 5" key="1">
    <citation type="submission" date="2020-07" db="EMBL/GenBank/DDBJ databases">
        <title>Endozoicomonas sp. nov., isolated from sediment.</title>
        <authorList>
            <person name="Gu T."/>
        </authorList>
    </citation>
    <scope>NUCLEOTIDE SEQUENCE [LARGE SCALE GENOMIC DNA]</scope>
    <source>
        <strain evidence="4 5">SM1973</strain>
    </source>
</reference>
<dbReference type="GO" id="GO:0016020">
    <property type="term" value="C:membrane"/>
    <property type="evidence" value="ECO:0007669"/>
    <property type="project" value="TreeGrafter"/>
</dbReference>
<gene>
    <name evidence="4" type="ORF">H0A36_10705</name>
</gene>
<dbReference type="EMBL" id="JACCKB010000014">
    <property type="protein sequence ID" value="NYZ66480.1"/>
    <property type="molecule type" value="Genomic_DNA"/>
</dbReference>
<evidence type="ECO:0000313" key="5">
    <source>
        <dbReference type="Proteomes" id="UP000569732"/>
    </source>
</evidence>
<protein>
    <submittedName>
        <fullName evidence="4">Alpha/beta fold hydrolase</fullName>
    </submittedName>
</protein>
<proteinExistence type="inferred from homology"/>
<dbReference type="RefSeq" id="WP_180568508.1">
    <property type="nucleotide sequence ID" value="NZ_JACCKB010000014.1"/>
</dbReference>
<organism evidence="4 5">
    <name type="scientific">Spartinivicinus marinus</name>
    <dbReference type="NCBI Taxonomy" id="2994442"/>
    <lineage>
        <taxon>Bacteria</taxon>
        <taxon>Pseudomonadati</taxon>
        <taxon>Pseudomonadota</taxon>
        <taxon>Gammaproteobacteria</taxon>
        <taxon>Oceanospirillales</taxon>
        <taxon>Zooshikellaceae</taxon>
        <taxon>Spartinivicinus</taxon>
    </lineage>
</organism>
<dbReference type="GO" id="GO:0016787">
    <property type="term" value="F:hydrolase activity"/>
    <property type="evidence" value="ECO:0007669"/>
    <property type="project" value="UniProtKB-KW"/>
</dbReference>
<dbReference type="Pfam" id="PF00561">
    <property type="entry name" value="Abhydrolase_1"/>
    <property type="match status" value="1"/>
</dbReference>
<feature type="domain" description="AB hydrolase-1" evidence="3">
    <location>
        <begin position="48"/>
        <end position="281"/>
    </location>
</feature>
<keyword evidence="2 4" id="KW-0378">Hydrolase</keyword>
<dbReference type="Proteomes" id="UP000569732">
    <property type="component" value="Unassembled WGS sequence"/>
</dbReference>
<accession>A0A853HXK1</accession>
<dbReference type="Gene3D" id="3.40.50.1820">
    <property type="entry name" value="alpha/beta hydrolase"/>
    <property type="match status" value="1"/>
</dbReference>
<evidence type="ECO:0000259" key="3">
    <source>
        <dbReference type="Pfam" id="PF00561"/>
    </source>
</evidence>
<evidence type="ECO:0000313" key="4">
    <source>
        <dbReference type="EMBL" id="NYZ66480.1"/>
    </source>
</evidence>